<evidence type="ECO:0000256" key="7">
    <source>
        <dbReference type="ARBA" id="ARBA00048670"/>
    </source>
</evidence>
<protein>
    <recommendedName>
        <fullName evidence="8">Acetolactate synthase small subunit</fullName>
        <shortName evidence="8">AHAS</shortName>
        <shortName evidence="8">ALS</shortName>
        <ecNumber evidence="8">2.2.1.6</ecNumber>
    </recommendedName>
    <alternativeName>
        <fullName evidence="8">Acetohydroxy-acid synthase small subunit</fullName>
    </alternativeName>
</protein>
<comment type="pathway">
    <text evidence="1 8">Amino-acid biosynthesis; L-isoleucine biosynthesis; L-isoleucine from 2-oxobutanoate: step 1/4.</text>
</comment>
<evidence type="ECO:0000256" key="2">
    <source>
        <dbReference type="ARBA" id="ARBA00005025"/>
    </source>
</evidence>
<dbReference type="SUPFAM" id="SSF55021">
    <property type="entry name" value="ACT-like"/>
    <property type="match status" value="2"/>
</dbReference>
<evidence type="ECO:0000256" key="1">
    <source>
        <dbReference type="ARBA" id="ARBA00004974"/>
    </source>
</evidence>
<proteinExistence type="inferred from homology"/>
<dbReference type="eggNOG" id="COG0440">
    <property type="taxonomic scope" value="Bacteria"/>
</dbReference>
<dbReference type="PROSITE" id="PS51671">
    <property type="entry name" value="ACT"/>
    <property type="match status" value="1"/>
</dbReference>
<organism evidence="10 11">
    <name type="scientific">Ethanoligenens harbinense (strain DSM 18485 / JCM 12961 / CGMCC 1.5033 / YUAN-3)</name>
    <dbReference type="NCBI Taxonomy" id="663278"/>
    <lineage>
        <taxon>Bacteria</taxon>
        <taxon>Bacillati</taxon>
        <taxon>Bacillota</taxon>
        <taxon>Clostridia</taxon>
        <taxon>Eubacteriales</taxon>
        <taxon>Oscillospiraceae</taxon>
        <taxon>Ethanoligenens</taxon>
    </lineage>
</organism>
<gene>
    <name evidence="10" type="ordered locus">Ethha_0182</name>
</gene>
<keyword evidence="8" id="KW-0808">Transferase</keyword>
<dbReference type="FunFam" id="3.30.70.260:FF:000001">
    <property type="entry name" value="Acetolactate synthase, small subunit"/>
    <property type="match status" value="1"/>
</dbReference>
<dbReference type="EC" id="2.2.1.6" evidence="8"/>
<evidence type="ECO:0000256" key="5">
    <source>
        <dbReference type="ARBA" id="ARBA00022605"/>
    </source>
</evidence>
<dbReference type="Pfam" id="PF22629">
    <property type="entry name" value="ACT_AHAS_ss"/>
    <property type="match status" value="1"/>
</dbReference>
<comment type="subunit">
    <text evidence="4 8">Dimer of large and small chains.</text>
</comment>
<dbReference type="Gene3D" id="3.30.70.260">
    <property type="match status" value="1"/>
</dbReference>
<name>E6U6N6_ETHHY</name>
<dbReference type="GO" id="GO:0005829">
    <property type="term" value="C:cytosol"/>
    <property type="evidence" value="ECO:0007669"/>
    <property type="project" value="TreeGrafter"/>
</dbReference>
<evidence type="ECO:0000313" key="10">
    <source>
        <dbReference type="EMBL" id="ADU25769.1"/>
    </source>
</evidence>
<keyword evidence="6 8" id="KW-0100">Branched-chain amino acid biosynthesis</keyword>
<evidence type="ECO:0000256" key="4">
    <source>
        <dbReference type="ARBA" id="ARBA00011744"/>
    </source>
</evidence>
<dbReference type="InterPro" id="IPR054480">
    <property type="entry name" value="AHAS_small-like_ACT"/>
</dbReference>
<dbReference type="Proteomes" id="UP000001551">
    <property type="component" value="Chromosome"/>
</dbReference>
<evidence type="ECO:0000256" key="3">
    <source>
        <dbReference type="ARBA" id="ARBA00006341"/>
    </source>
</evidence>
<dbReference type="AlphaFoldDB" id="E6U6N6"/>
<dbReference type="Pfam" id="PF10369">
    <property type="entry name" value="ALS_ss_C"/>
    <property type="match status" value="1"/>
</dbReference>
<keyword evidence="5 8" id="KW-0028">Amino-acid biosynthesis</keyword>
<evidence type="ECO:0000256" key="8">
    <source>
        <dbReference type="RuleBase" id="RU368092"/>
    </source>
</evidence>
<evidence type="ECO:0000259" key="9">
    <source>
        <dbReference type="PROSITE" id="PS51671"/>
    </source>
</evidence>
<evidence type="ECO:0000256" key="6">
    <source>
        <dbReference type="ARBA" id="ARBA00023304"/>
    </source>
</evidence>
<dbReference type="EMBL" id="CP002400">
    <property type="protein sequence ID" value="ADU25769.1"/>
    <property type="molecule type" value="Genomic_DNA"/>
</dbReference>
<dbReference type="STRING" id="663278.Ethha_0182"/>
<keyword evidence="11" id="KW-1185">Reference proteome</keyword>
<dbReference type="InterPro" id="IPR045865">
    <property type="entry name" value="ACT-like_dom_sf"/>
</dbReference>
<dbReference type="CDD" id="cd04878">
    <property type="entry name" value="ACT_AHAS"/>
    <property type="match status" value="1"/>
</dbReference>
<dbReference type="KEGG" id="eha:Ethha_0182"/>
<dbReference type="UniPathway" id="UPA00049">
    <property type="reaction ID" value="UER00059"/>
</dbReference>
<dbReference type="InterPro" id="IPR027271">
    <property type="entry name" value="Acetolactate_synth/TF_NikR_C"/>
</dbReference>
<dbReference type="GO" id="GO:0003984">
    <property type="term" value="F:acetolactate synthase activity"/>
    <property type="evidence" value="ECO:0007669"/>
    <property type="project" value="UniProtKB-UniRule"/>
</dbReference>
<sequence length="174" mass="18857">MKHTLSVLVENRPGVLSKVAGLFSRRAFNIDSLAVGVTQDPSVSRITIVVDGDEYTTEQVEKQLNKLIDVIKVKTLPHGQFISRELVLLKVACMAANRSEVVQIADIFDARIVDVTRTTLTLEISGTASRIASLESLLAPYGIRETVRTGTIALEKGAQDITAGRKPAEEPSVS</sequence>
<dbReference type="InterPro" id="IPR019455">
    <property type="entry name" value="Acetolactate_synth_ssu_C"/>
</dbReference>
<dbReference type="NCBIfam" id="TIGR00119">
    <property type="entry name" value="acolac_sm"/>
    <property type="match status" value="1"/>
</dbReference>
<accession>E6U6N6</accession>
<comment type="catalytic activity">
    <reaction evidence="7 8">
        <text>2 pyruvate + H(+) = (2S)-2-acetolactate + CO2</text>
        <dbReference type="Rhea" id="RHEA:25249"/>
        <dbReference type="ChEBI" id="CHEBI:15361"/>
        <dbReference type="ChEBI" id="CHEBI:15378"/>
        <dbReference type="ChEBI" id="CHEBI:16526"/>
        <dbReference type="ChEBI" id="CHEBI:58476"/>
        <dbReference type="EC" id="2.2.1.6"/>
    </reaction>
</comment>
<dbReference type="HOGENOM" id="CLU_055003_1_3_9"/>
<reference evidence="10 11" key="1">
    <citation type="submission" date="2010-12" db="EMBL/GenBank/DDBJ databases">
        <title>Complete sequence of Ethanoligenens harbinense YUAN-3.</title>
        <authorList>
            <person name="Lucas S."/>
            <person name="Copeland A."/>
            <person name="Lapidus A."/>
            <person name="Cheng J.-F."/>
            <person name="Bruce D."/>
            <person name="Goodwin L."/>
            <person name="Pitluck S."/>
            <person name="Chertkov O."/>
            <person name="Misra M."/>
            <person name="Detter J.C."/>
            <person name="Han C."/>
            <person name="Tapia R."/>
            <person name="Land M."/>
            <person name="Hauser L."/>
            <person name="Jeffries C."/>
            <person name="Kyrpides N."/>
            <person name="Ivanova N."/>
            <person name="Mikhailova N."/>
            <person name="Wang A."/>
            <person name="Mouttaki H."/>
            <person name="He Z."/>
            <person name="Zhou J."/>
            <person name="Hemme C.L."/>
            <person name="Woyke T."/>
        </authorList>
    </citation>
    <scope>NUCLEOTIDE SEQUENCE [LARGE SCALE GENOMIC DNA]</scope>
    <source>
        <strain evidence="11">DSM 18485 / JCM 12961 / CGMCC 1.5033 / YUAN-3</strain>
    </source>
</reference>
<dbReference type="InterPro" id="IPR002912">
    <property type="entry name" value="ACT_dom"/>
</dbReference>
<dbReference type="FunFam" id="3.30.70.1150:FF:000001">
    <property type="entry name" value="Acetolactate synthase small subunit"/>
    <property type="match status" value="1"/>
</dbReference>
<dbReference type="GO" id="GO:0009097">
    <property type="term" value="P:isoleucine biosynthetic process"/>
    <property type="evidence" value="ECO:0007669"/>
    <property type="project" value="UniProtKB-UniRule"/>
</dbReference>
<dbReference type="GO" id="GO:0009099">
    <property type="term" value="P:L-valine biosynthetic process"/>
    <property type="evidence" value="ECO:0007669"/>
    <property type="project" value="UniProtKB-UniRule"/>
</dbReference>
<dbReference type="PANTHER" id="PTHR30239:SF0">
    <property type="entry name" value="ACETOLACTATE SYNTHASE SMALL SUBUNIT 1, CHLOROPLASTIC"/>
    <property type="match status" value="1"/>
</dbReference>
<comment type="function">
    <text evidence="8">Catalyzes the conversion of 2 pyruvate molecules into acetolactate in the first common step of the biosynthetic pathway of the branched-amino acids such as leucine, isoleucine, and valine.</text>
</comment>
<comment type="similarity">
    <text evidence="3 8">Belongs to the acetolactate synthase small subunit family.</text>
</comment>
<dbReference type="PANTHER" id="PTHR30239">
    <property type="entry name" value="ACETOLACTATE SYNTHASE SMALL SUBUNIT"/>
    <property type="match status" value="1"/>
</dbReference>
<dbReference type="RefSeq" id="WP_013484150.1">
    <property type="nucleotide sequence ID" value="NC_014828.1"/>
</dbReference>
<evidence type="ECO:0000313" key="11">
    <source>
        <dbReference type="Proteomes" id="UP000001551"/>
    </source>
</evidence>
<dbReference type="Gene3D" id="3.30.70.1150">
    <property type="entry name" value="ACT-like. Chain A, domain 2"/>
    <property type="match status" value="1"/>
</dbReference>
<dbReference type="UniPathway" id="UPA00047">
    <property type="reaction ID" value="UER00055"/>
</dbReference>
<dbReference type="InterPro" id="IPR039557">
    <property type="entry name" value="AHAS_ACT"/>
</dbReference>
<dbReference type="GO" id="GO:1990610">
    <property type="term" value="F:acetolactate synthase regulator activity"/>
    <property type="evidence" value="ECO:0007669"/>
    <property type="project" value="UniProtKB-UniRule"/>
</dbReference>
<comment type="pathway">
    <text evidence="2 8">Amino-acid biosynthesis; L-valine biosynthesis; L-valine from pyruvate: step 1/4.</text>
</comment>
<feature type="domain" description="ACT" evidence="9">
    <location>
        <begin position="4"/>
        <end position="78"/>
    </location>
</feature>
<dbReference type="InterPro" id="IPR004789">
    <property type="entry name" value="Acetalactate_synth_ssu"/>
</dbReference>
<dbReference type="NCBIfam" id="NF008864">
    <property type="entry name" value="PRK11895.1"/>
    <property type="match status" value="1"/>
</dbReference>